<dbReference type="Gene3D" id="3.10.450.50">
    <property type="match status" value="1"/>
</dbReference>
<evidence type="ECO:0000313" key="2">
    <source>
        <dbReference type="Proteomes" id="UP000001306"/>
    </source>
</evidence>
<name>Q6AHI6_LEIXX</name>
<keyword evidence="2" id="KW-1185">Reference proteome</keyword>
<dbReference type="SUPFAM" id="SSF54427">
    <property type="entry name" value="NTF2-like"/>
    <property type="match status" value="1"/>
</dbReference>
<dbReference type="eggNOG" id="COG4319">
    <property type="taxonomic scope" value="Bacteria"/>
</dbReference>
<protein>
    <submittedName>
        <fullName evidence="1">Uncharacterized protein</fullName>
    </submittedName>
</protein>
<dbReference type="InterPro" id="IPR032710">
    <property type="entry name" value="NTF2-like_dom_sf"/>
</dbReference>
<accession>Q6AHI6</accession>
<reference evidence="1 2" key="1">
    <citation type="journal article" date="2004" name="Mol. Plant Microbe Interact.">
        <title>The genome sequence of the Gram-positive sugarcane pathogen Leifsonia xyli subsp. xyli.</title>
        <authorList>
            <person name="Monteiro-Vitorello C.B."/>
            <person name="Camargo L.E.A."/>
            <person name="Van Sluys M.A."/>
            <person name="Kitajima J.P."/>
            <person name="Truffi D."/>
            <person name="do Amaral A.M."/>
            <person name="Harakava R."/>
            <person name="de Oliveira J.C.F."/>
            <person name="Wood D."/>
            <person name="de Oliveira M.C."/>
            <person name="Miyaki C.Y."/>
            <person name="Takita M.A."/>
            <person name="da Silva A.C.R."/>
            <person name="Furlan L.R."/>
            <person name="Carraro D.M."/>
            <person name="Camarotte G."/>
            <person name="Almeida N.F. Jr."/>
            <person name="Carrer H."/>
            <person name="Coutinho L.L."/>
            <person name="El-Dorry H.A."/>
            <person name="Ferro M.I.T."/>
            <person name="Gagliardi P.R."/>
            <person name="Giglioti E."/>
            <person name="Goldman M.H.S."/>
            <person name="Goldman G.H."/>
            <person name="Kimura E.T."/>
            <person name="Ferro E.S."/>
            <person name="Kuramae E.E."/>
            <person name="Lemos E.G.M."/>
            <person name="Lemos M.V.F."/>
            <person name="Mauro S.M.Z."/>
            <person name="Machado M.A."/>
            <person name="Marino C.L."/>
            <person name="Menck C.F."/>
            <person name="Nunes L.R."/>
            <person name="Oliveira R.C."/>
            <person name="Pereira G.G."/>
            <person name="Siqueira W."/>
            <person name="de Souza A.A."/>
            <person name="Tsai S.M."/>
            <person name="Zanca A.S."/>
            <person name="Simpson A.J.G."/>
            <person name="Brumbley S.M."/>
            <person name="Setubal J.C."/>
        </authorList>
    </citation>
    <scope>NUCLEOTIDE SEQUENCE [LARGE SCALE GENOMIC DNA]</scope>
    <source>
        <strain evidence="1 2">CTCB07</strain>
    </source>
</reference>
<proteinExistence type="predicted"/>
<organism evidence="1 2">
    <name type="scientific">Leifsonia xyli subsp. xyli (strain CTCB07)</name>
    <dbReference type="NCBI Taxonomy" id="281090"/>
    <lineage>
        <taxon>Bacteria</taxon>
        <taxon>Bacillati</taxon>
        <taxon>Actinomycetota</taxon>
        <taxon>Actinomycetes</taxon>
        <taxon>Micrococcales</taxon>
        <taxon>Microbacteriaceae</taxon>
        <taxon>Leifsonia</taxon>
    </lineage>
</organism>
<sequence length="156" mass="17773">MARPHGSPISLPSARRPKHTRTIDGPLWCAGSSRAYNGGMADAITIWIDRYRRAWESNDPEDIRYLFTEDASYRTEPFAEPWVGHLEIVEGWLDAQDDPGAAEFGWRLAGKDGSTYFVEGVTDYRDGPTYSNLWVIALAPDGRAEEFTEWWMEQEV</sequence>
<dbReference type="HOGENOM" id="CLU_142180_0_0_11"/>
<evidence type="ECO:0000313" key="1">
    <source>
        <dbReference type="EMBL" id="AAT88159.1"/>
    </source>
</evidence>
<dbReference type="Proteomes" id="UP000001306">
    <property type="component" value="Chromosome"/>
</dbReference>
<dbReference type="KEGG" id="lxx:Lxx00670"/>
<dbReference type="EMBL" id="AE016822">
    <property type="protein sequence ID" value="AAT88159.1"/>
    <property type="molecule type" value="Genomic_DNA"/>
</dbReference>
<dbReference type="AlphaFoldDB" id="Q6AHI6"/>
<gene>
    <name evidence="1" type="ordered locus">Lxx00670</name>
</gene>